<reference evidence="2 3" key="1">
    <citation type="submission" date="2019-02" db="EMBL/GenBank/DDBJ databases">
        <title>Deep-cultivation of Planctomycetes and their phenomic and genomic characterization uncovers novel biology.</title>
        <authorList>
            <person name="Wiegand S."/>
            <person name="Jogler M."/>
            <person name="Boedeker C."/>
            <person name="Pinto D."/>
            <person name="Vollmers J."/>
            <person name="Rivas-Marin E."/>
            <person name="Kohn T."/>
            <person name="Peeters S.H."/>
            <person name="Heuer A."/>
            <person name="Rast P."/>
            <person name="Oberbeckmann S."/>
            <person name="Bunk B."/>
            <person name="Jeske O."/>
            <person name="Meyerdierks A."/>
            <person name="Storesund J.E."/>
            <person name="Kallscheuer N."/>
            <person name="Luecker S."/>
            <person name="Lage O.M."/>
            <person name="Pohl T."/>
            <person name="Merkel B.J."/>
            <person name="Hornburger P."/>
            <person name="Mueller R.-W."/>
            <person name="Bruemmer F."/>
            <person name="Labrenz M."/>
            <person name="Spormann A.M."/>
            <person name="Op den Camp H."/>
            <person name="Overmann J."/>
            <person name="Amann R."/>
            <person name="Jetten M.S.M."/>
            <person name="Mascher T."/>
            <person name="Medema M.H."/>
            <person name="Devos D.P."/>
            <person name="Kaster A.-K."/>
            <person name="Ovreas L."/>
            <person name="Rohde M."/>
            <person name="Galperin M.Y."/>
            <person name="Jogler C."/>
        </authorList>
    </citation>
    <scope>NUCLEOTIDE SEQUENCE [LARGE SCALE GENOMIC DNA]</scope>
    <source>
        <strain evidence="2 3">FF011L</strain>
    </source>
</reference>
<keyword evidence="1" id="KW-0732">Signal</keyword>
<organism evidence="2 3">
    <name type="scientific">Roseimaritima multifibrata</name>
    <dbReference type="NCBI Taxonomy" id="1930274"/>
    <lineage>
        <taxon>Bacteria</taxon>
        <taxon>Pseudomonadati</taxon>
        <taxon>Planctomycetota</taxon>
        <taxon>Planctomycetia</taxon>
        <taxon>Pirellulales</taxon>
        <taxon>Pirellulaceae</taxon>
        <taxon>Roseimaritima</taxon>
    </lineage>
</organism>
<dbReference type="RefSeq" id="WP_145351852.1">
    <property type="nucleotide sequence ID" value="NZ_CP036262.1"/>
</dbReference>
<feature type="signal peptide" evidence="1">
    <location>
        <begin position="1"/>
        <end position="20"/>
    </location>
</feature>
<evidence type="ECO:0000313" key="2">
    <source>
        <dbReference type="EMBL" id="QDS93751.1"/>
    </source>
</evidence>
<dbReference type="SUPFAM" id="SSF53474">
    <property type="entry name" value="alpha/beta-Hydrolases"/>
    <property type="match status" value="1"/>
</dbReference>
<name>A0A517MFT9_9BACT</name>
<dbReference type="OrthoDB" id="253099at2"/>
<keyword evidence="3" id="KW-1185">Reference proteome</keyword>
<dbReference type="InterPro" id="IPR029058">
    <property type="entry name" value="AB_hydrolase_fold"/>
</dbReference>
<proteinExistence type="predicted"/>
<protein>
    <recommendedName>
        <fullName evidence="4">Alpha/beta hydrolase family protein</fullName>
    </recommendedName>
</protein>
<dbReference type="Proteomes" id="UP000320672">
    <property type="component" value="Chromosome"/>
</dbReference>
<sequence precursor="true">MHKRLLVLTIAVYAALGIQASDHQPLDVDSQQVLEIPGISSGDPAAGKRVVVKAPEFASTSVFHTIYLPPGWTPTGKQYPIIFEYTGNRFPQSGSTGQTEDAALGYGLTAGKCIWVSLPYVSADHQKNEVTWWGDELATVEYAKLNVPRIIQTYNADPNAVILCGFSRGAIGVSYIGLHDAEIAKLWTIMVTHDHFDGVRSWGGTEWGQPLSEYQHRAASRLKRIGNRPLLVIQNGDIRATRSFVKQTIGAPDNVSFMQINANEILGAFPNSIAKSAHTDRWLLPPSSARSEVWAWINRSLAAAE</sequence>
<feature type="chain" id="PRO_5021782641" description="Alpha/beta hydrolase family protein" evidence="1">
    <location>
        <begin position="21"/>
        <end position="305"/>
    </location>
</feature>
<dbReference type="KEGG" id="rml:FF011L_25240"/>
<dbReference type="AlphaFoldDB" id="A0A517MFT9"/>
<dbReference type="Gene3D" id="3.40.50.1820">
    <property type="entry name" value="alpha/beta hydrolase"/>
    <property type="match status" value="1"/>
</dbReference>
<gene>
    <name evidence="2" type="ORF">FF011L_25240</name>
</gene>
<evidence type="ECO:0000256" key="1">
    <source>
        <dbReference type="SAM" id="SignalP"/>
    </source>
</evidence>
<evidence type="ECO:0000313" key="3">
    <source>
        <dbReference type="Proteomes" id="UP000320672"/>
    </source>
</evidence>
<accession>A0A517MFT9</accession>
<evidence type="ECO:0008006" key="4">
    <source>
        <dbReference type="Google" id="ProtNLM"/>
    </source>
</evidence>
<dbReference type="EMBL" id="CP036262">
    <property type="protein sequence ID" value="QDS93751.1"/>
    <property type="molecule type" value="Genomic_DNA"/>
</dbReference>